<feature type="domain" description="DNA polymerase III alpha subunit finger" evidence="10">
    <location>
        <begin position="349"/>
        <end position="486"/>
    </location>
</feature>
<name>A0A9W4X519_9GLOM</name>
<dbReference type="Pfam" id="PF17657">
    <property type="entry name" value="DNA_pol3_finger"/>
    <property type="match status" value="1"/>
</dbReference>
<dbReference type="EMBL" id="CAMKVN010004452">
    <property type="protein sequence ID" value="CAI2187102.1"/>
    <property type="molecule type" value="Genomic_DNA"/>
</dbReference>
<dbReference type="GO" id="GO:1990904">
    <property type="term" value="C:ribonucleoprotein complex"/>
    <property type="evidence" value="ECO:0007669"/>
    <property type="project" value="UniProtKB-KW"/>
</dbReference>
<accession>A0A9W4X519</accession>
<dbReference type="AlphaFoldDB" id="A0A9W4X519"/>
<dbReference type="SUPFAM" id="SSF54570">
    <property type="entry name" value="Ribosomal protein S19"/>
    <property type="match status" value="1"/>
</dbReference>
<evidence type="ECO:0000256" key="8">
    <source>
        <dbReference type="RuleBase" id="RU003485"/>
    </source>
</evidence>
<evidence type="ECO:0000259" key="10">
    <source>
        <dbReference type="Pfam" id="PF17657"/>
    </source>
</evidence>
<dbReference type="Proteomes" id="UP001153678">
    <property type="component" value="Unassembled WGS sequence"/>
</dbReference>
<proteinExistence type="inferred from homology"/>
<dbReference type="InterPro" id="IPR004805">
    <property type="entry name" value="DnaE2/DnaE/PolC"/>
</dbReference>
<dbReference type="GO" id="GO:0005840">
    <property type="term" value="C:ribosome"/>
    <property type="evidence" value="ECO:0007669"/>
    <property type="project" value="UniProtKB-KW"/>
</dbReference>
<keyword evidence="2" id="KW-0808">Transferase</keyword>
<organism evidence="11 12">
    <name type="scientific">Funneliformis geosporum</name>
    <dbReference type="NCBI Taxonomy" id="1117311"/>
    <lineage>
        <taxon>Eukaryota</taxon>
        <taxon>Fungi</taxon>
        <taxon>Fungi incertae sedis</taxon>
        <taxon>Mucoromycota</taxon>
        <taxon>Glomeromycotina</taxon>
        <taxon>Glomeromycetes</taxon>
        <taxon>Glomerales</taxon>
        <taxon>Glomeraceae</taxon>
        <taxon>Funneliformis</taxon>
    </lineage>
</organism>
<evidence type="ECO:0000259" key="9">
    <source>
        <dbReference type="Pfam" id="PF07733"/>
    </source>
</evidence>
<evidence type="ECO:0000256" key="7">
    <source>
        <dbReference type="ARBA" id="ARBA00023274"/>
    </source>
</evidence>
<gene>
    <name evidence="11" type="ORF">FWILDA_LOCUS12907</name>
</gene>
<keyword evidence="4" id="KW-0235">DNA replication</keyword>
<evidence type="ECO:0000256" key="2">
    <source>
        <dbReference type="ARBA" id="ARBA00022679"/>
    </source>
</evidence>
<dbReference type="InterPro" id="IPR023575">
    <property type="entry name" value="Ribosomal_uS19_SF"/>
</dbReference>
<keyword evidence="3" id="KW-0548">Nucleotidyltransferase</keyword>
<dbReference type="GO" id="GO:0006412">
    <property type="term" value="P:translation"/>
    <property type="evidence" value="ECO:0007669"/>
    <property type="project" value="InterPro"/>
</dbReference>
<evidence type="ECO:0000256" key="5">
    <source>
        <dbReference type="ARBA" id="ARBA00022932"/>
    </source>
</evidence>
<dbReference type="Pfam" id="PF07733">
    <property type="entry name" value="DNA_pol3_alpha"/>
    <property type="match status" value="1"/>
</dbReference>
<dbReference type="InterPro" id="IPR040982">
    <property type="entry name" value="DNA_pol3_finger"/>
</dbReference>
<keyword evidence="7 8" id="KW-0687">Ribonucleoprotein</keyword>
<evidence type="ECO:0000313" key="11">
    <source>
        <dbReference type="EMBL" id="CAI2187102.1"/>
    </source>
</evidence>
<protein>
    <submittedName>
        <fullName evidence="11">19474_t:CDS:1</fullName>
    </submittedName>
</protein>
<dbReference type="PANTHER" id="PTHR32294">
    <property type="entry name" value="DNA POLYMERASE III SUBUNIT ALPHA"/>
    <property type="match status" value="1"/>
</dbReference>
<dbReference type="InterPro" id="IPR011708">
    <property type="entry name" value="DNA_pol3_alpha_NTPase_dom"/>
</dbReference>
<evidence type="ECO:0000256" key="6">
    <source>
        <dbReference type="ARBA" id="ARBA00022980"/>
    </source>
</evidence>
<keyword evidence="6 8" id="KW-0689">Ribosomal protein</keyword>
<dbReference type="Gene3D" id="3.30.860.10">
    <property type="entry name" value="30s Ribosomal Protein S19, Chain A"/>
    <property type="match status" value="1"/>
</dbReference>
<reference evidence="11" key="1">
    <citation type="submission" date="2022-08" db="EMBL/GenBank/DDBJ databases">
        <authorList>
            <person name="Kallberg Y."/>
            <person name="Tangrot J."/>
            <person name="Rosling A."/>
        </authorList>
    </citation>
    <scope>NUCLEOTIDE SEQUENCE</scope>
    <source>
        <strain evidence="11">Wild A</strain>
    </source>
</reference>
<evidence type="ECO:0000313" key="12">
    <source>
        <dbReference type="Proteomes" id="UP001153678"/>
    </source>
</evidence>
<dbReference type="GO" id="GO:0006260">
    <property type="term" value="P:DNA replication"/>
    <property type="evidence" value="ECO:0007669"/>
    <property type="project" value="UniProtKB-KW"/>
</dbReference>
<sequence>MSRSLKKELFVNEKLRKKIEIRLKKIAELEKQGGQRNEIDKIRNTPIRVWCRSSTIFPEMTGFTIEIYNGKKFFSRQIVPNMSGHKLGVFAPTRQSGQHGKAALKKDKEEKYQKVLEKELKIVEKLNYVDYLLTFSDAVNYLRNKNIVVGPGRGSAVSSLVVYLLGITSIDPLQHKLFFERFLNEKRKVSPDIDLDVENQNEIFNYLQQKYPKKQVARIITKEKIGWKNAFKEAGKVCKIGEFKLKEIISVVGKNSNLSNNLKLQNLQLRHPVLFALTEKISNLYYNSGIHPAGVIIAENSLVGLVPLKLENNYLLTLFEAEKLNHLGLRKYDFLSLKETFSFINFSFIREVKEFLKFNLPNYQDLDFQDKKTWELFNNFLLTDVFQLDTPSARELLIRFQPQTFSDLIIFLGLNRPGARKRAQEISQVKATKKTLDFTSPTIKEILAETYGFIIFEEQISQILAFVYDYSFSEAELKRRELTEKGITKDFLDQAKKKLTFSESNSLYRQINSAFGYTFNKAHAVAYGYLTYYVAYLKANFFPEIITHLLNEKKEKNLLRLREAFFYGFLPQGPDINYSEIGLLEERQKGGAYKNWENFLSRTVNYWEKIESSVFESWVKSGLFASMQVDTDSLLENREAIFRYLRIRQKILSTSSNLPFLDLPTANQTKRDKALINQGEHQKLSLKSEFKIHSLMDIFTKIEEYNNQETVINVYAIISQIEKKEEVSTRNASSENNYILLLQDIRNSFKLNINPEVYQTNKEILINHNELLFTLKIEVKKPSAGTGNFLEAIREISKTNSFISKKILAFDIEPKSDQENIIKTNFLTLD</sequence>
<evidence type="ECO:0000256" key="1">
    <source>
        <dbReference type="ARBA" id="ARBA00007345"/>
    </source>
</evidence>
<dbReference type="GO" id="GO:0003735">
    <property type="term" value="F:structural constituent of ribosome"/>
    <property type="evidence" value="ECO:0007669"/>
    <property type="project" value="InterPro"/>
</dbReference>
<keyword evidence="5" id="KW-0239">DNA-directed DNA polymerase</keyword>
<evidence type="ECO:0000256" key="4">
    <source>
        <dbReference type="ARBA" id="ARBA00022705"/>
    </source>
</evidence>
<dbReference type="Pfam" id="PF00203">
    <property type="entry name" value="Ribosomal_S19"/>
    <property type="match status" value="1"/>
</dbReference>
<dbReference type="OrthoDB" id="2397433at2759"/>
<dbReference type="HAMAP" id="MF_00531">
    <property type="entry name" value="Ribosomal_uS19"/>
    <property type="match status" value="1"/>
</dbReference>
<keyword evidence="12" id="KW-1185">Reference proteome</keyword>
<dbReference type="GO" id="GO:0008408">
    <property type="term" value="F:3'-5' exonuclease activity"/>
    <property type="evidence" value="ECO:0007669"/>
    <property type="project" value="InterPro"/>
</dbReference>
<dbReference type="PANTHER" id="PTHR32294:SF0">
    <property type="entry name" value="DNA POLYMERASE III SUBUNIT ALPHA"/>
    <property type="match status" value="1"/>
</dbReference>
<feature type="domain" description="Bacterial DNA polymerase III alpha subunit NTPase" evidence="9">
    <location>
        <begin position="101"/>
        <end position="335"/>
    </location>
</feature>
<dbReference type="GO" id="GO:0003887">
    <property type="term" value="F:DNA-directed DNA polymerase activity"/>
    <property type="evidence" value="ECO:0007669"/>
    <property type="project" value="UniProtKB-KW"/>
</dbReference>
<comment type="caution">
    <text evidence="11">The sequence shown here is derived from an EMBL/GenBank/DDBJ whole genome shotgun (WGS) entry which is preliminary data.</text>
</comment>
<dbReference type="InterPro" id="IPR002222">
    <property type="entry name" value="Ribosomal_uS19"/>
</dbReference>
<comment type="similarity">
    <text evidence="1 8">Belongs to the universal ribosomal protein uS19 family.</text>
</comment>
<dbReference type="PRINTS" id="PR00975">
    <property type="entry name" value="RIBOSOMALS19"/>
</dbReference>
<evidence type="ECO:0000256" key="3">
    <source>
        <dbReference type="ARBA" id="ARBA00022695"/>
    </source>
</evidence>